<gene>
    <name evidence="1" type="ORF">E5329_00505</name>
</gene>
<name>A0AC61S1Y3_9FIRM</name>
<evidence type="ECO:0000313" key="2">
    <source>
        <dbReference type="Proteomes" id="UP000304953"/>
    </source>
</evidence>
<evidence type="ECO:0000313" key="1">
    <source>
        <dbReference type="EMBL" id="TGY98297.1"/>
    </source>
</evidence>
<dbReference type="Proteomes" id="UP000304953">
    <property type="component" value="Unassembled WGS sequence"/>
</dbReference>
<accession>A0AC61S1Y3</accession>
<proteinExistence type="predicted"/>
<sequence>MKQYINGAGSTIVSKSILEGASRLKWFFRQENAQGNGWIAFGDTDTQEYVDNPDNMAVVDFNVLANIEPAVVHVFYLPAGTDLEFRSDETGKYFVNTQTGEELREPVKNPMQEAFDKNLKFLNQESYPEELIRGLFQKSDKLRTVVIGKADFPSGEVVLADPLAYLGSEYTIVLEKRIPTGSYPVEVAVCPSRIAGMRVTAARLIVSSKEAVRHEIAMPKGSKIQDLGKSGVWGFFGVDTGLACFSDLKVAGKYKDFIQNWQEKNPGKNKYTDYFAAFFRESYKKFPEVQREGGDFLLWQVPDTKYKLPMFASGFGDGIYSGYWGLDAKGKPAELVIPFINPEYI</sequence>
<reference evidence="1" key="1">
    <citation type="submission" date="2019-04" db="EMBL/GenBank/DDBJ databases">
        <title>Microbes associate with the intestines of laboratory mice.</title>
        <authorList>
            <person name="Navarre W."/>
            <person name="Wong E."/>
            <person name="Huang K."/>
            <person name="Tropini C."/>
            <person name="Ng K."/>
            <person name="Yu B."/>
        </authorList>
    </citation>
    <scope>NUCLEOTIDE SEQUENCE</scope>
    <source>
        <strain evidence="1">NM01_1-7b</strain>
    </source>
</reference>
<keyword evidence="2" id="KW-1185">Reference proteome</keyword>
<dbReference type="EMBL" id="SRYA01000001">
    <property type="protein sequence ID" value="TGY98297.1"/>
    <property type="molecule type" value="Genomic_DNA"/>
</dbReference>
<organism evidence="1 2">
    <name type="scientific">Petralouisia muris</name>
    <dbReference type="NCBI Taxonomy" id="3032872"/>
    <lineage>
        <taxon>Bacteria</taxon>
        <taxon>Bacillati</taxon>
        <taxon>Bacillota</taxon>
        <taxon>Clostridia</taxon>
        <taxon>Lachnospirales</taxon>
        <taxon>Lachnospiraceae</taxon>
        <taxon>Petralouisia</taxon>
    </lineage>
</organism>
<comment type="caution">
    <text evidence="1">The sequence shown here is derived from an EMBL/GenBank/DDBJ whole genome shotgun (WGS) entry which is preliminary data.</text>
</comment>
<protein>
    <submittedName>
        <fullName evidence="1">DUF2185 domain-containing protein</fullName>
    </submittedName>
</protein>